<dbReference type="STRING" id="796925.A0A137P104"/>
<dbReference type="Pfam" id="PF08031">
    <property type="entry name" value="BBE"/>
    <property type="match status" value="1"/>
</dbReference>
<dbReference type="AlphaFoldDB" id="A0A137P104"/>
<dbReference type="PANTHER" id="PTHR32448">
    <property type="entry name" value="OS08G0158400 PROTEIN"/>
    <property type="match status" value="1"/>
</dbReference>
<dbReference type="Gene3D" id="3.30.465.10">
    <property type="match status" value="1"/>
</dbReference>
<dbReference type="OrthoDB" id="415825at2759"/>
<dbReference type="InterPro" id="IPR016169">
    <property type="entry name" value="FAD-bd_PCMH_sub2"/>
</dbReference>
<evidence type="ECO:0000313" key="2">
    <source>
        <dbReference type="EMBL" id="KXN68750.1"/>
    </source>
</evidence>
<dbReference type="Gene3D" id="3.40.462.20">
    <property type="match status" value="1"/>
</dbReference>
<evidence type="ECO:0000259" key="1">
    <source>
        <dbReference type="Pfam" id="PF08031"/>
    </source>
</evidence>
<name>A0A137P104_CONC2</name>
<dbReference type="InterPro" id="IPR012951">
    <property type="entry name" value="BBE"/>
</dbReference>
<dbReference type="EMBL" id="KQ964562">
    <property type="protein sequence ID" value="KXN68750.1"/>
    <property type="molecule type" value="Genomic_DNA"/>
</dbReference>
<protein>
    <recommendedName>
        <fullName evidence="1">Berberine/berberine-like domain-containing protein</fullName>
    </recommendedName>
</protein>
<gene>
    <name evidence="2" type="ORF">CONCODRAFT_72016</name>
</gene>
<proteinExistence type="predicted"/>
<organism evidence="2 3">
    <name type="scientific">Conidiobolus coronatus (strain ATCC 28846 / CBS 209.66 / NRRL 28638)</name>
    <name type="common">Delacroixia coronata</name>
    <dbReference type="NCBI Taxonomy" id="796925"/>
    <lineage>
        <taxon>Eukaryota</taxon>
        <taxon>Fungi</taxon>
        <taxon>Fungi incertae sedis</taxon>
        <taxon>Zoopagomycota</taxon>
        <taxon>Entomophthoromycotina</taxon>
        <taxon>Entomophthoromycetes</taxon>
        <taxon>Entomophthorales</taxon>
        <taxon>Ancylistaceae</taxon>
        <taxon>Conidiobolus</taxon>
    </lineage>
</organism>
<dbReference type="Proteomes" id="UP000070444">
    <property type="component" value="Unassembled WGS sequence"/>
</dbReference>
<evidence type="ECO:0000313" key="3">
    <source>
        <dbReference type="Proteomes" id="UP000070444"/>
    </source>
</evidence>
<sequence>MIVDLSELKNAKVESLTNVYHELMPKKFFRAKSAYVDRKLTRDEIKVWKKTIENGPKEYLVLFDLQGGALNNKKRTDTALVHRHKPLYSIQLIGDWPEHNLQAANEDYAETYFEKIDKLLGDEAFQNYIDAKVGSAHKYYAENYDKLKQVKAKYDPENWFQYKQSIPLP</sequence>
<feature type="domain" description="Berberine/berberine-like" evidence="1">
    <location>
        <begin position="124"/>
        <end position="167"/>
    </location>
</feature>
<dbReference type="GO" id="GO:0016491">
    <property type="term" value="F:oxidoreductase activity"/>
    <property type="evidence" value="ECO:0007669"/>
    <property type="project" value="InterPro"/>
</dbReference>
<keyword evidence="3" id="KW-1185">Reference proteome</keyword>
<dbReference type="GO" id="GO:0050660">
    <property type="term" value="F:flavin adenine dinucleotide binding"/>
    <property type="evidence" value="ECO:0007669"/>
    <property type="project" value="InterPro"/>
</dbReference>
<reference evidence="2 3" key="1">
    <citation type="journal article" date="2015" name="Genome Biol. Evol.">
        <title>Phylogenomic analyses indicate that early fungi evolved digesting cell walls of algal ancestors of land plants.</title>
        <authorList>
            <person name="Chang Y."/>
            <person name="Wang S."/>
            <person name="Sekimoto S."/>
            <person name="Aerts A.L."/>
            <person name="Choi C."/>
            <person name="Clum A."/>
            <person name="LaButti K.M."/>
            <person name="Lindquist E.A."/>
            <person name="Yee Ngan C."/>
            <person name="Ohm R.A."/>
            <person name="Salamov A.A."/>
            <person name="Grigoriev I.V."/>
            <person name="Spatafora J.W."/>
            <person name="Berbee M.L."/>
        </authorList>
    </citation>
    <scope>NUCLEOTIDE SEQUENCE [LARGE SCALE GENOMIC DNA]</scope>
    <source>
        <strain evidence="2 3">NRRL 28638</strain>
    </source>
</reference>
<accession>A0A137P104</accession>